<protein>
    <submittedName>
        <fullName evidence="1">Uncharacterized protein</fullName>
    </submittedName>
</protein>
<reference evidence="1 2" key="1">
    <citation type="submission" date="2022-03" db="EMBL/GenBank/DDBJ databases">
        <title>Mucilaginibacter sp. isolated from the gut of Protaetia brevitarsis seulensis larvae.</title>
        <authorList>
            <person name="Won M."/>
            <person name="Kim S.-J."/>
            <person name="Kwon S.-W."/>
        </authorList>
    </citation>
    <scope>NUCLEOTIDE SEQUENCE [LARGE SCALE GENOMIC DNA]</scope>
    <source>
        <strain evidence="1 2">CFWR-12</strain>
    </source>
</reference>
<accession>A0ABY4BX89</accession>
<evidence type="ECO:0000313" key="2">
    <source>
        <dbReference type="Proteomes" id="UP000832097"/>
    </source>
</evidence>
<name>A0ABY4BX89_9MICO</name>
<evidence type="ECO:0000313" key="1">
    <source>
        <dbReference type="EMBL" id="UOE43744.1"/>
    </source>
</evidence>
<organism evidence="1 2">
    <name type="scientific">Agromyces larvae</name>
    <dbReference type="NCBI Taxonomy" id="2929802"/>
    <lineage>
        <taxon>Bacteria</taxon>
        <taxon>Bacillati</taxon>
        <taxon>Actinomycetota</taxon>
        <taxon>Actinomycetes</taxon>
        <taxon>Micrococcales</taxon>
        <taxon>Microbacteriaceae</taxon>
        <taxon>Agromyces</taxon>
    </lineage>
</organism>
<gene>
    <name evidence="1" type="ORF">MTO99_16470</name>
</gene>
<dbReference type="RefSeq" id="WP_243554923.1">
    <property type="nucleotide sequence ID" value="NZ_CP094528.1"/>
</dbReference>
<dbReference type="Proteomes" id="UP000832097">
    <property type="component" value="Chromosome"/>
</dbReference>
<proteinExistence type="predicted"/>
<keyword evidence="2" id="KW-1185">Reference proteome</keyword>
<dbReference type="EMBL" id="CP094528">
    <property type="protein sequence ID" value="UOE43744.1"/>
    <property type="molecule type" value="Genomic_DNA"/>
</dbReference>
<sequence>MASVDVNPFLMKDCLFQVEADQYEAHVSQVQFSPTSQTVTWKGLTPAAVFSFGTAATWVANLTFAQDWSTADSLSRYLYEHEGEEIDVTFEPVAGGPGVTATLIVAPGAIGGQVDQVATAQVSLGVKGKPVLDPIVDPEP</sequence>